<accession>Q6ZFH1</accession>
<name>Q6ZFH1_ORYSJ</name>
<gene>
    <name evidence="1" type="primary">OJ1756_G07.16</name>
</gene>
<sequence length="62" mass="6951">MGGGVRAAGRRRRDGSVICGANEGVRRLRERGARGAARERPMRRRRGQIWGKSIGQVFKRSM</sequence>
<evidence type="ECO:0000313" key="1">
    <source>
        <dbReference type="EMBL" id="BAD05267.1"/>
    </source>
</evidence>
<reference evidence="2" key="2">
    <citation type="journal article" date="2008" name="Nucleic Acids Res.">
        <title>The rice annotation project database (RAP-DB): 2008 update.</title>
        <authorList>
            <consortium name="The rice annotation project (RAP)"/>
        </authorList>
    </citation>
    <scope>GENOME REANNOTATION</scope>
    <source>
        <strain evidence="2">cv. Nipponbare</strain>
    </source>
</reference>
<evidence type="ECO:0000313" key="2">
    <source>
        <dbReference type="Proteomes" id="UP000000763"/>
    </source>
</evidence>
<reference evidence="2" key="1">
    <citation type="journal article" date="2005" name="Nature">
        <title>The map-based sequence of the rice genome.</title>
        <authorList>
            <consortium name="International rice genome sequencing project (IRGSP)"/>
            <person name="Matsumoto T."/>
            <person name="Wu J."/>
            <person name="Kanamori H."/>
            <person name="Katayose Y."/>
            <person name="Fujisawa M."/>
            <person name="Namiki N."/>
            <person name="Mizuno H."/>
            <person name="Yamamoto K."/>
            <person name="Antonio B.A."/>
            <person name="Baba T."/>
            <person name="Sakata K."/>
            <person name="Nagamura Y."/>
            <person name="Aoki H."/>
            <person name="Arikawa K."/>
            <person name="Arita K."/>
            <person name="Bito T."/>
            <person name="Chiden Y."/>
            <person name="Fujitsuka N."/>
            <person name="Fukunaka R."/>
            <person name="Hamada M."/>
            <person name="Harada C."/>
            <person name="Hayashi A."/>
            <person name="Hijishita S."/>
            <person name="Honda M."/>
            <person name="Hosokawa S."/>
            <person name="Ichikawa Y."/>
            <person name="Idonuma A."/>
            <person name="Iijima M."/>
            <person name="Ikeda M."/>
            <person name="Ikeno M."/>
            <person name="Ito K."/>
            <person name="Ito S."/>
            <person name="Ito T."/>
            <person name="Ito Y."/>
            <person name="Ito Y."/>
            <person name="Iwabuchi A."/>
            <person name="Kamiya K."/>
            <person name="Karasawa W."/>
            <person name="Kurita K."/>
            <person name="Katagiri S."/>
            <person name="Kikuta A."/>
            <person name="Kobayashi H."/>
            <person name="Kobayashi N."/>
            <person name="Machita K."/>
            <person name="Maehara T."/>
            <person name="Masukawa M."/>
            <person name="Mizubayashi T."/>
            <person name="Mukai Y."/>
            <person name="Nagasaki H."/>
            <person name="Nagata Y."/>
            <person name="Naito S."/>
            <person name="Nakashima M."/>
            <person name="Nakama Y."/>
            <person name="Nakamichi Y."/>
            <person name="Nakamura M."/>
            <person name="Meguro A."/>
            <person name="Negishi M."/>
            <person name="Ohta I."/>
            <person name="Ohta T."/>
            <person name="Okamoto M."/>
            <person name="Ono N."/>
            <person name="Saji S."/>
            <person name="Sakaguchi M."/>
            <person name="Sakai K."/>
            <person name="Shibata M."/>
            <person name="Shimokawa T."/>
            <person name="Song J."/>
            <person name="Takazaki Y."/>
            <person name="Terasawa K."/>
            <person name="Tsugane M."/>
            <person name="Tsuji K."/>
            <person name="Ueda S."/>
            <person name="Waki K."/>
            <person name="Yamagata H."/>
            <person name="Yamamoto M."/>
            <person name="Yamamoto S."/>
            <person name="Yamane H."/>
            <person name="Yoshiki S."/>
            <person name="Yoshihara R."/>
            <person name="Yukawa K."/>
            <person name="Zhong H."/>
            <person name="Yano M."/>
            <person name="Yuan Q."/>
            <person name="Ouyang S."/>
            <person name="Liu J."/>
            <person name="Jones K.M."/>
            <person name="Gansberger K."/>
            <person name="Moffat K."/>
            <person name="Hill J."/>
            <person name="Bera J."/>
            <person name="Fadrosh D."/>
            <person name="Jin S."/>
            <person name="Johri S."/>
            <person name="Kim M."/>
            <person name="Overton L."/>
            <person name="Reardon M."/>
            <person name="Tsitrin T."/>
            <person name="Vuong H."/>
            <person name="Weaver B."/>
            <person name="Ciecko A."/>
            <person name="Tallon L."/>
            <person name="Jackson J."/>
            <person name="Pai G."/>
            <person name="Aken S.V."/>
            <person name="Utterback T."/>
            <person name="Reidmuller S."/>
            <person name="Feldblyum T."/>
            <person name="Hsiao J."/>
            <person name="Zismann V."/>
            <person name="Iobst S."/>
            <person name="de Vazeille A.R."/>
            <person name="Buell C.R."/>
            <person name="Ying K."/>
            <person name="Li Y."/>
            <person name="Lu T."/>
            <person name="Huang Y."/>
            <person name="Zhao Q."/>
            <person name="Feng Q."/>
            <person name="Zhang L."/>
            <person name="Zhu J."/>
            <person name="Weng Q."/>
            <person name="Mu J."/>
            <person name="Lu Y."/>
            <person name="Fan D."/>
            <person name="Liu Y."/>
            <person name="Guan J."/>
            <person name="Zhang Y."/>
            <person name="Yu S."/>
            <person name="Liu X."/>
            <person name="Zhang Y."/>
            <person name="Hong G."/>
            <person name="Han B."/>
            <person name="Choisne N."/>
            <person name="Demange N."/>
            <person name="Orjeda G."/>
            <person name="Samain S."/>
            <person name="Cattolico L."/>
            <person name="Pelletier E."/>
            <person name="Couloux A."/>
            <person name="Segurens B."/>
            <person name="Wincker P."/>
            <person name="D'Hont A."/>
            <person name="Scarpelli C."/>
            <person name="Weissenbach J."/>
            <person name="Salanoubat M."/>
            <person name="Quetier F."/>
            <person name="Yu Y."/>
            <person name="Kim H.R."/>
            <person name="Rambo T."/>
            <person name="Currie J."/>
            <person name="Collura K."/>
            <person name="Luo M."/>
            <person name="Yang T."/>
            <person name="Ammiraju J.S.S."/>
            <person name="Engler F."/>
            <person name="Soderlund C."/>
            <person name="Wing R.A."/>
            <person name="Palmer L.E."/>
            <person name="de la Bastide M."/>
            <person name="Spiegel L."/>
            <person name="Nascimento L."/>
            <person name="Zutavern T."/>
            <person name="O'Shaughnessy A."/>
            <person name="Dike S."/>
            <person name="Dedhia N."/>
            <person name="Preston R."/>
            <person name="Balija V."/>
            <person name="McCombie W.R."/>
            <person name="Chow T."/>
            <person name="Chen H."/>
            <person name="Chung M."/>
            <person name="Chen C."/>
            <person name="Shaw J."/>
            <person name="Wu H."/>
            <person name="Hsiao K."/>
            <person name="Chao Y."/>
            <person name="Chu M."/>
            <person name="Cheng C."/>
            <person name="Hour A."/>
            <person name="Lee P."/>
            <person name="Lin S."/>
            <person name="Lin Y."/>
            <person name="Liou J."/>
            <person name="Liu S."/>
            <person name="Hsing Y."/>
            <person name="Raghuvanshi S."/>
            <person name="Mohanty A."/>
            <person name="Bharti A.K."/>
            <person name="Gaur A."/>
            <person name="Gupta V."/>
            <person name="Kumar D."/>
            <person name="Ravi V."/>
            <person name="Vij S."/>
            <person name="Kapur A."/>
            <person name="Khurana P."/>
            <person name="Khurana P."/>
            <person name="Khurana J.P."/>
            <person name="Tyagi A.K."/>
            <person name="Gaikwad K."/>
            <person name="Singh A."/>
            <person name="Dalal V."/>
            <person name="Srivastava S."/>
            <person name="Dixit A."/>
            <person name="Pal A.K."/>
            <person name="Ghazi I.A."/>
            <person name="Yadav M."/>
            <person name="Pandit A."/>
            <person name="Bhargava A."/>
            <person name="Sureshbabu K."/>
            <person name="Batra K."/>
            <person name="Sharma T.R."/>
            <person name="Mohapatra T."/>
            <person name="Singh N.K."/>
            <person name="Messing J."/>
            <person name="Nelson A.B."/>
            <person name="Fuks G."/>
            <person name="Kavchok S."/>
            <person name="Keizer G."/>
            <person name="Linton E."/>
            <person name="Llaca V."/>
            <person name="Song R."/>
            <person name="Tanyolac B."/>
            <person name="Young S."/>
            <person name="Ho-Il K."/>
            <person name="Hahn J.H."/>
            <person name="Sangsakoo G."/>
            <person name="Vanavichit A."/>
            <person name="de Mattos Luiz.A.T."/>
            <person name="Zimmer P.D."/>
            <person name="Malone G."/>
            <person name="Dellagostin O."/>
            <person name="de Oliveira A.C."/>
            <person name="Bevan M."/>
            <person name="Bancroft I."/>
            <person name="Minx P."/>
            <person name="Cordum H."/>
            <person name="Wilson R."/>
            <person name="Cheng Z."/>
            <person name="Jin W."/>
            <person name="Jiang J."/>
            <person name="Leong S.A."/>
            <person name="Iwama H."/>
            <person name="Gojobori T."/>
            <person name="Itoh T."/>
            <person name="Niimura Y."/>
            <person name="Fujii Y."/>
            <person name="Habara T."/>
            <person name="Sakai H."/>
            <person name="Sato Y."/>
            <person name="Wilson G."/>
            <person name="Kumar K."/>
            <person name="McCouch S."/>
            <person name="Juretic N."/>
            <person name="Hoen D."/>
            <person name="Wright S."/>
            <person name="Bruskiewich R."/>
            <person name="Bureau T."/>
            <person name="Miyao A."/>
            <person name="Hirochika H."/>
            <person name="Nishikawa T."/>
            <person name="Kadowaki K."/>
            <person name="Sugiura M."/>
            <person name="Burr B."/>
            <person name="Sasaki T."/>
        </authorList>
    </citation>
    <scope>NUCLEOTIDE SEQUENCE [LARGE SCALE GENOMIC DNA]</scope>
    <source>
        <strain evidence="2">cv. Nipponbare</strain>
    </source>
</reference>
<dbReference type="Proteomes" id="UP000000763">
    <property type="component" value="Chromosome 8"/>
</dbReference>
<dbReference type="EMBL" id="AP004193">
    <property type="protein sequence ID" value="BAD05267.1"/>
    <property type="molecule type" value="Genomic_DNA"/>
</dbReference>
<proteinExistence type="predicted"/>
<protein>
    <submittedName>
        <fullName evidence="1">Uncharacterized protein</fullName>
    </submittedName>
</protein>
<organism evidence="1 2">
    <name type="scientific">Oryza sativa subsp. japonica</name>
    <name type="common">Rice</name>
    <dbReference type="NCBI Taxonomy" id="39947"/>
    <lineage>
        <taxon>Eukaryota</taxon>
        <taxon>Viridiplantae</taxon>
        <taxon>Streptophyta</taxon>
        <taxon>Embryophyta</taxon>
        <taxon>Tracheophyta</taxon>
        <taxon>Spermatophyta</taxon>
        <taxon>Magnoliopsida</taxon>
        <taxon>Liliopsida</taxon>
        <taxon>Poales</taxon>
        <taxon>Poaceae</taxon>
        <taxon>BOP clade</taxon>
        <taxon>Oryzoideae</taxon>
        <taxon>Oryzeae</taxon>
        <taxon>Oryzinae</taxon>
        <taxon>Oryza</taxon>
        <taxon>Oryza sativa</taxon>
    </lineage>
</organism>
<dbReference type="AlphaFoldDB" id="Q6ZFH1"/>